<dbReference type="EMBL" id="BTGU01000001">
    <property type="protein sequence ID" value="GMN25317.1"/>
    <property type="molecule type" value="Genomic_DNA"/>
</dbReference>
<keyword evidence="9" id="KW-0943">RNA-mediated gene silencing</keyword>
<evidence type="ECO:0000256" key="8">
    <source>
        <dbReference type="ARBA" id="ARBA00022840"/>
    </source>
</evidence>
<dbReference type="InterPro" id="IPR047187">
    <property type="entry name" value="SF1_C_Upf1"/>
</dbReference>
<dbReference type="Gene3D" id="3.40.50.300">
    <property type="entry name" value="P-loop containing nucleotide triphosphate hydrolases"/>
    <property type="match status" value="3"/>
</dbReference>
<evidence type="ECO:0000313" key="15">
    <source>
        <dbReference type="EMBL" id="GMN25317.1"/>
    </source>
</evidence>
<evidence type="ECO:0000256" key="6">
    <source>
        <dbReference type="ARBA" id="ARBA00022801"/>
    </source>
</evidence>
<keyword evidence="16" id="KW-1185">Reference proteome</keyword>
<dbReference type="Pfam" id="PF13086">
    <property type="entry name" value="AAA_11"/>
    <property type="match status" value="2"/>
</dbReference>
<feature type="region of interest" description="Disordered" evidence="11">
    <location>
        <begin position="672"/>
        <end position="723"/>
    </location>
</feature>
<dbReference type="Pfam" id="PF21634">
    <property type="entry name" value="MOV-10_beta-barrel"/>
    <property type="match status" value="1"/>
</dbReference>
<gene>
    <name evidence="15" type="ORF">TIFTF001_000873</name>
</gene>
<evidence type="ECO:0000256" key="11">
    <source>
        <dbReference type="SAM" id="MobiDB-lite"/>
    </source>
</evidence>
<name>A0AA88CQ77_FICCA</name>
<dbReference type="InterPro" id="IPR049080">
    <property type="entry name" value="MOV-10-like_beta-barrel"/>
</dbReference>
<feature type="domain" description="DNA2/NAM7 helicase-like C-terminal" evidence="13">
    <location>
        <begin position="521"/>
        <end position="645"/>
    </location>
</feature>
<dbReference type="AlphaFoldDB" id="A0AA88CQ77"/>
<keyword evidence="6" id="KW-0378">Hydrolase</keyword>
<evidence type="ECO:0000256" key="5">
    <source>
        <dbReference type="ARBA" id="ARBA00022741"/>
    </source>
</evidence>
<dbReference type="SUPFAM" id="SSF52540">
    <property type="entry name" value="P-loop containing nucleoside triphosphate hydrolases"/>
    <property type="match status" value="1"/>
</dbReference>
<comment type="caution">
    <text evidence="15">The sequence shown here is derived from an EMBL/GenBank/DDBJ whole genome shotgun (WGS) entry which is preliminary data.</text>
</comment>
<dbReference type="PANTHER" id="PTHR45418">
    <property type="entry name" value="CANCER/TESTIS ANTIGEN 55"/>
    <property type="match status" value="1"/>
</dbReference>
<feature type="domain" description="Helicase MOV-10-like beta-barrel" evidence="14">
    <location>
        <begin position="215"/>
        <end position="254"/>
    </location>
</feature>
<accession>A0AA88CQ77</accession>
<evidence type="ECO:0000259" key="14">
    <source>
        <dbReference type="Pfam" id="PF21634"/>
    </source>
</evidence>
<dbReference type="GO" id="GO:0016787">
    <property type="term" value="F:hydrolase activity"/>
    <property type="evidence" value="ECO:0007669"/>
    <property type="project" value="UniProtKB-KW"/>
</dbReference>
<evidence type="ECO:0000256" key="2">
    <source>
        <dbReference type="ARBA" id="ARBA00005601"/>
    </source>
</evidence>
<dbReference type="Gene3D" id="2.40.30.270">
    <property type="match status" value="1"/>
</dbReference>
<evidence type="ECO:0000256" key="7">
    <source>
        <dbReference type="ARBA" id="ARBA00022806"/>
    </source>
</evidence>
<proteinExistence type="inferred from homology"/>
<dbReference type="GO" id="GO:0003723">
    <property type="term" value="F:RNA binding"/>
    <property type="evidence" value="ECO:0007669"/>
    <property type="project" value="InterPro"/>
</dbReference>
<comment type="subcellular location">
    <subcellularLocation>
        <location evidence="1">Cytoplasm</location>
    </subcellularLocation>
</comment>
<dbReference type="GO" id="GO:0032574">
    <property type="term" value="F:5'-3' RNA helicase activity"/>
    <property type="evidence" value="ECO:0007669"/>
    <property type="project" value="InterPro"/>
</dbReference>
<reference evidence="15" key="1">
    <citation type="submission" date="2023-07" db="EMBL/GenBank/DDBJ databases">
        <title>draft genome sequence of fig (Ficus carica).</title>
        <authorList>
            <person name="Takahashi T."/>
            <person name="Nishimura K."/>
        </authorList>
    </citation>
    <scope>NUCLEOTIDE SEQUENCE</scope>
</reference>
<dbReference type="Pfam" id="PF13087">
    <property type="entry name" value="AAA_12"/>
    <property type="match status" value="1"/>
</dbReference>
<dbReference type="CDD" id="cd18038">
    <property type="entry name" value="DEXXQc_Helz-like"/>
    <property type="match status" value="1"/>
</dbReference>
<dbReference type="Proteomes" id="UP001187192">
    <property type="component" value="Unassembled WGS sequence"/>
</dbReference>
<feature type="domain" description="DNA2/NAM7 helicase helicase" evidence="12">
    <location>
        <begin position="389"/>
        <end position="462"/>
    </location>
</feature>
<protein>
    <recommendedName>
        <fullName evidence="3">RNA helicase</fullName>
        <ecNumber evidence="3">3.6.4.13</ecNumber>
    </recommendedName>
</protein>
<comment type="similarity">
    <text evidence="2">Belongs to the DNA2/NAM7 helicase family. SDE3 subfamily.</text>
</comment>
<dbReference type="FunFam" id="3.40.50.300:FF:001468">
    <property type="entry name" value="Probable RNA helicase SDE3"/>
    <property type="match status" value="1"/>
</dbReference>
<keyword evidence="5" id="KW-0547">Nucleotide-binding</keyword>
<comment type="catalytic activity">
    <reaction evidence="10">
        <text>ATP + H2O = ADP + phosphate + H(+)</text>
        <dbReference type="Rhea" id="RHEA:13065"/>
        <dbReference type="ChEBI" id="CHEBI:15377"/>
        <dbReference type="ChEBI" id="CHEBI:15378"/>
        <dbReference type="ChEBI" id="CHEBI:30616"/>
        <dbReference type="ChEBI" id="CHEBI:43474"/>
        <dbReference type="ChEBI" id="CHEBI:456216"/>
        <dbReference type="EC" id="3.6.4.13"/>
    </reaction>
</comment>
<evidence type="ECO:0000256" key="3">
    <source>
        <dbReference type="ARBA" id="ARBA00012552"/>
    </source>
</evidence>
<feature type="compositionally biased region" description="Basic and acidic residues" evidence="11">
    <location>
        <begin position="675"/>
        <end position="686"/>
    </location>
</feature>
<dbReference type="CDD" id="cd18808">
    <property type="entry name" value="SF1_C_Upf1"/>
    <property type="match status" value="1"/>
</dbReference>
<keyword evidence="7" id="KW-0347">Helicase</keyword>
<evidence type="ECO:0000313" key="16">
    <source>
        <dbReference type="Proteomes" id="UP001187192"/>
    </source>
</evidence>
<dbReference type="GO" id="GO:0031047">
    <property type="term" value="P:regulatory ncRNA-mediated gene silencing"/>
    <property type="evidence" value="ECO:0007669"/>
    <property type="project" value="UniProtKB-KW"/>
</dbReference>
<dbReference type="PANTHER" id="PTHR45418:SF1">
    <property type="entry name" value="CANCER_TESTIS ANTIGEN 55"/>
    <property type="match status" value="1"/>
</dbReference>
<dbReference type="InterPro" id="IPR041677">
    <property type="entry name" value="DNA2/NAM7_AAA_11"/>
</dbReference>
<evidence type="ECO:0000256" key="9">
    <source>
        <dbReference type="ARBA" id="ARBA00023158"/>
    </source>
</evidence>
<dbReference type="GO" id="GO:0005737">
    <property type="term" value="C:cytoplasm"/>
    <property type="evidence" value="ECO:0007669"/>
    <property type="project" value="UniProtKB-SubCell"/>
</dbReference>
<keyword evidence="8" id="KW-0067">ATP-binding</keyword>
<keyword evidence="4" id="KW-0963">Cytoplasm</keyword>
<evidence type="ECO:0000259" key="12">
    <source>
        <dbReference type="Pfam" id="PF13086"/>
    </source>
</evidence>
<dbReference type="InterPro" id="IPR041679">
    <property type="entry name" value="DNA2/NAM7-like_C"/>
</dbReference>
<evidence type="ECO:0000256" key="1">
    <source>
        <dbReference type="ARBA" id="ARBA00004496"/>
    </source>
</evidence>
<dbReference type="EC" id="3.6.4.13" evidence="3"/>
<dbReference type="InterPro" id="IPR026122">
    <property type="entry name" value="MOV-10/SDE3_DEXXQ/H-box"/>
</dbReference>
<evidence type="ECO:0000259" key="13">
    <source>
        <dbReference type="Pfam" id="PF13087"/>
    </source>
</evidence>
<evidence type="ECO:0000256" key="4">
    <source>
        <dbReference type="ARBA" id="ARBA00022490"/>
    </source>
</evidence>
<dbReference type="InterPro" id="IPR027417">
    <property type="entry name" value="P-loop_NTPase"/>
</dbReference>
<sequence>MNKKACPCCDIFLRLSFNLIPHLGSFLCCFSSGKSTEFITHKQFSGAAFKGSYFPPFLTSWIFCSVPADSFTLSLLERPSLKSDAAYVRNFLESDSLEDRVLQPNETLTIWLSCKPKELGLYKTVVYFDVADERMVRVANLLAEDQVSQSLASNEPYLRTQRRRRQFLSDQHCGSVQPLRARIKRFNYMLPEFRISKDVRELLENKQVPAALTGADDRTYEGCIHRVEADEVVFMFSKELDNSHWNGNLYNIWFTYNRVNMRRMYQAVHTAEGLDADLLFPSQSTKRRLVKTTPFVPVTSTLNKEQVHSVEMILGCEGAPPFVIYGPPGTGKTKTIVEAILRIYATRETAKILVCAASNSAADHILEEPNSLQFCYSQNCIFKCPPIEALVRYRIIISTYMSTSLLHMEGVKPGHFSHMFLDEAGQASKPEIMVPISNLCRSETAVVLAGDPKQLGPVVYSRDAADFGLGKSYLERLFDCEHYRNKDESFVIKLVRNYRCHPAILDLPSKLFYTASYLHGCDEREGNNPSWFNRIEASKVVEVIRKLVSVTDLTEADFGVITPYRQQVVKIKKVLETKEMPNIKVGSVEQFQGQEREVIIVSTVRTTVKHNEFDRIYSLGFLSNPRRFNVAITRARSLLIIVGNPHVICKDPNWYKLLRYCSDNNSYNGCPLPERQNHAEEEHSAREANSNPKYEIENPSASIAGRGESSQLEEIAQWPDGWK</sequence>
<evidence type="ECO:0000256" key="10">
    <source>
        <dbReference type="ARBA" id="ARBA00047984"/>
    </source>
</evidence>
<feature type="domain" description="DNA2/NAM7 helicase helicase" evidence="12">
    <location>
        <begin position="302"/>
        <end position="368"/>
    </location>
</feature>
<organism evidence="15 16">
    <name type="scientific">Ficus carica</name>
    <name type="common">Common fig</name>
    <dbReference type="NCBI Taxonomy" id="3494"/>
    <lineage>
        <taxon>Eukaryota</taxon>
        <taxon>Viridiplantae</taxon>
        <taxon>Streptophyta</taxon>
        <taxon>Embryophyta</taxon>
        <taxon>Tracheophyta</taxon>
        <taxon>Spermatophyta</taxon>
        <taxon>Magnoliopsida</taxon>
        <taxon>eudicotyledons</taxon>
        <taxon>Gunneridae</taxon>
        <taxon>Pentapetalae</taxon>
        <taxon>rosids</taxon>
        <taxon>fabids</taxon>
        <taxon>Rosales</taxon>
        <taxon>Moraceae</taxon>
        <taxon>Ficeae</taxon>
        <taxon>Ficus</taxon>
    </lineage>
</organism>
<dbReference type="GO" id="GO:0005524">
    <property type="term" value="F:ATP binding"/>
    <property type="evidence" value="ECO:0007669"/>
    <property type="project" value="UniProtKB-KW"/>
</dbReference>